<evidence type="ECO:0000313" key="5">
    <source>
        <dbReference type="Proteomes" id="UP000184275"/>
    </source>
</evidence>
<sequence length="358" mass="39286">MSSKRNTLPEVSKDGSSNVGLLLERFSDCESTSSQDFLLDVATQKDAVYECAYNRWIADIDSSNTAMSIQPLKIRGRLVTGLGIAAPLEINLSLHHTYGVPWLPGSGLKGLAAHYCDKVWGAEDSNFKKDGSAYKVMFGDQEQSGSLVFHDGWWIPEEKPAFKLDVITVHHQDYYGGNAPKPTEFDSPVPVQFLSVSGAFKVAVQCLCNFENEVEQRRAKEWAVLGLNLLQESLANWGFGGKTNAGYGRVSSDEFAEQSRKAQEKKLEENAFAQKKKAEAEAAEKQKAVLAATEFKKVGDFALGKVLVNGGMKVEVNGNALPCKKFASAKVGDMAKVRAVEWPKKRPAPTMCEIIKIL</sequence>
<dbReference type="Proteomes" id="UP000184275">
    <property type="component" value="Unassembled WGS sequence"/>
</dbReference>
<keyword evidence="1" id="KW-0051">Antiviral defense</keyword>
<dbReference type="PANTHER" id="PTHR39965">
    <property type="entry name" value="CRISPR SYSTEM CMR SUBUNIT CMR6"/>
    <property type="match status" value="1"/>
</dbReference>
<organism evidence="4 5">
    <name type="scientific">Fibrobacter intestinalis</name>
    <dbReference type="NCBI Taxonomy" id="28122"/>
    <lineage>
        <taxon>Bacteria</taxon>
        <taxon>Pseudomonadati</taxon>
        <taxon>Fibrobacterota</taxon>
        <taxon>Fibrobacteria</taxon>
        <taxon>Fibrobacterales</taxon>
        <taxon>Fibrobacteraceae</taxon>
        <taxon>Fibrobacter</taxon>
    </lineage>
</organism>
<evidence type="ECO:0000256" key="2">
    <source>
        <dbReference type="SAM" id="Coils"/>
    </source>
</evidence>
<dbReference type="PANTHER" id="PTHR39965:SF1">
    <property type="entry name" value="CRISPR SYSTEM CMR SUBUNIT CMR6"/>
    <property type="match status" value="1"/>
</dbReference>
<dbReference type="Pfam" id="PF03787">
    <property type="entry name" value="RAMPs"/>
    <property type="match status" value="1"/>
</dbReference>
<keyword evidence="5" id="KW-1185">Reference proteome</keyword>
<name>A0A1M6YGV8_9BACT</name>
<dbReference type="RefSeq" id="WP_143159494.1">
    <property type="nucleotide sequence ID" value="NZ_FRAW01000042.1"/>
</dbReference>
<accession>A0A1M6YGV8</accession>
<evidence type="ECO:0000259" key="3">
    <source>
        <dbReference type="Pfam" id="PF03787"/>
    </source>
</evidence>
<feature type="coiled-coil region" evidence="2">
    <location>
        <begin position="261"/>
        <end position="293"/>
    </location>
</feature>
<dbReference type="NCBIfam" id="TIGR01898">
    <property type="entry name" value="cas_TM1791_cmr6"/>
    <property type="match status" value="1"/>
</dbReference>
<dbReference type="InterPro" id="IPR005537">
    <property type="entry name" value="RAMP_III_fam"/>
</dbReference>
<protein>
    <submittedName>
        <fullName evidence="4">CRISPR-associated protein Cmr6</fullName>
    </submittedName>
</protein>
<keyword evidence="2" id="KW-0175">Coiled coil</keyword>
<reference evidence="5" key="1">
    <citation type="submission" date="2016-11" db="EMBL/GenBank/DDBJ databases">
        <authorList>
            <person name="Varghese N."/>
            <person name="Submissions S."/>
        </authorList>
    </citation>
    <scope>NUCLEOTIDE SEQUENCE [LARGE SCALE GENOMIC DNA]</scope>
    <source>
        <strain evidence="5">UWOS</strain>
    </source>
</reference>
<evidence type="ECO:0000256" key="1">
    <source>
        <dbReference type="ARBA" id="ARBA00023118"/>
    </source>
</evidence>
<dbReference type="InterPro" id="IPR010172">
    <property type="entry name" value="CRISPR-assoc_prot_TM1791"/>
</dbReference>
<dbReference type="GO" id="GO:0051607">
    <property type="term" value="P:defense response to virus"/>
    <property type="evidence" value="ECO:0007669"/>
    <property type="project" value="UniProtKB-KW"/>
</dbReference>
<evidence type="ECO:0000313" key="4">
    <source>
        <dbReference type="EMBL" id="SHL17497.1"/>
    </source>
</evidence>
<proteinExistence type="predicted"/>
<gene>
    <name evidence="4" type="ORF">SAMN05720469_14214</name>
</gene>
<dbReference type="EMBL" id="FRAW01000042">
    <property type="protein sequence ID" value="SHL17497.1"/>
    <property type="molecule type" value="Genomic_DNA"/>
</dbReference>
<dbReference type="AlphaFoldDB" id="A0A1M6YGV8"/>
<feature type="domain" description="CRISPR type III-associated protein" evidence="3">
    <location>
        <begin position="74"/>
        <end position="251"/>
    </location>
</feature>